<comment type="caution">
    <text evidence="1">The sequence shown here is derived from an EMBL/GenBank/DDBJ whole genome shotgun (WGS) entry which is preliminary data.</text>
</comment>
<protein>
    <submittedName>
        <fullName evidence="1">Uncharacterized protein</fullName>
    </submittedName>
</protein>
<keyword evidence="2" id="KW-1185">Reference proteome</keyword>
<name>A0ACC0WRK8_9STRA</name>
<proteinExistence type="predicted"/>
<evidence type="ECO:0000313" key="1">
    <source>
        <dbReference type="EMBL" id="KAI9920361.1"/>
    </source>
</evidence>
<dbReference type="Proteomes" id="UP001163321">
    <property type="component" value="Chromosome 10"/>
</dbReference>
<organism evidence="1 2">
    <name type="scientific">Peronosclerospora sorghi</name>
    <dbReference type="NCBI Taxonomy" id="230839"/>
    <lineage>
        <taxon>Eukaryota</taxon>
        <taxon>Sar</taxon>
        <taxon>Stramenopiles</taxon>
        <taxon>Oomycota</taxon>
        <taxon>Peronosporomycetes</taxon>
        <taxon>Peronosporales</taxon>
        <taxon>Peronosporaceae</taxon>
        <taxon>Peronosclerospora</taxon>
    </lineage>
</organism>
<reference evidence="1 2" key="1">
    <citation type="journal article" date="2022" name="bioRxiv">
        <title>The genome of the oomycete Peronosclerospora sorghi, a cosmopolitan pathogen of maize and sorghum, is inflated with dispersed pseudogenes.</title>
        <authorList>
            <person name="Fletcher K."/>
            <person name="Martin F."/>
            <person name="Isakeit T."/>
            <person name="Cavanaugh K."/>
            <person name="Magill C."/>
            <person name="Michelmore R."/>
        </authorList>
    </citation>
    <scope>NUCLEOTIDE SEQUENCE [LARGE SCALE GENOMIC DNA]</scope>
    <source>
        <strain evidence="1">P6</strain>
    </source>
</reference>
<accession>A0ACC0WRK8</accession>
<gene>
    <name evidence="1" type="ORF">PsorP6_015667</name>
</gene>
<dbReference type="EMBL" id="CM047589">
    <property type="protein sequence ID" value="KAI9920361.1"/>
    <property type="molecule type" value="Genomic_DNA"/>
</dbReference>
<evidence type="ECO:0000313" key="2">
    <source>
        <dbReference type="Proteomes" id="UP001163321"/>
    </source>
</evidence>
<sequence length="290" mass="31648">MVSPACPRVGVLMLLAAKLAIVFCSALSVVFALCLLLVRHVREHDAALGLPTSKLDSLSVRSFSSLEQLQHSYETFIHVFNVHFPLALACYTCVYVLKQVENNVITFALPGSALLNVFAGAVLPLSIAFPLVCILTACGSSCCYLVSKGLASEDIVMSFSERVVPGKLRALRVKIEDARARGKLIYLLLFLRLFPFTPNWFLNMASPWLQVPLKLFAPSVALGLLPYNLLTVHAGSMLSSLRSTRDLMEPRSMGLLVLLAGGMLIPALLKKKVTGGELNMKTKNDNKKTD</sequence>